<proteinExistence type="predicted"/>
<accession>A0ABZ2MBE9</accession>
<evidence type="ECO:0000256" key="4">
    <source>
        <dbReference type="SAM" id="MobiDB-lite"/>
    </source>
</evidence>
<sequence>MAAERPAGGAAERAPEGAAEGAPAASNADAPLTKIEGLSDGGMAARHPERRVHLRLAPSFEMDTTFNSVRAALTPIACWRLDSARFGFDSSFIHPDAREELGALAALCAELEGAPLSIFGHADSTNTDDYNEHLSGRRAEAAYALLTRRKDIWEHLYTSPYGGDDWKHHHVTDEMLRALGYEAPSRAEIERFQSEHGCPIDGDIGPETRGALFGAYMDFLCTAEEGGEPFRREASQFLGQGSSPDGKGDYQGCSDFNPAIVFSSEEEQRFKRAENKQKRDNANAPSRRVVAYLFRPGTVITVDRWPCPSTKEGAAACKKRFWSDAEARRKPGAERRTFPQHRDTFACRFYHGLAMRSPCERLAGCNRVVFRLQDHWGYPMVGQPCLLIVEGAYRETISKADGLVDTTMPDGPYKVAIAEDRFAYFGEGYTAYQNDPVEEMKTAPEPCAHAFAHTRDARFQSAPLDQLLAELERLEKNHG</sequence>
<keyword evidence="2 3" id="KW-0472">Membrane</keyword>
<keyword evidence="7" id="KW-1185">Reference proteome</keyword>
<evidence type="ECO:0000256" key="3">
    <source>
        <dbReference type="PROSITE-ProRule" id="PRU00473"/>
    </source>
</evidence>
<dbReference type="InterPro" id="IPR006664">
    <property type="entry name" value="OMP_bac"/>
</dbReference>
<evidence type="ECO:0000313" key="7">
    <source>
        <dbReference type="Proteomes" id="UP001370348"/>
    </source>
</evidence>
<dbReference type="InterPro" id="IPR006665">
    <property type="entry name" value="OmpA-like"/>
</dbReference>
<feature type="domain" description="OmpA-like" evidence="5">
    <location>
        <begin position="73"/>
        <end position="195"/>
    </location>
</feature>
<dbReference type="Gene3D" id="3.30.1330.60">
    <property type="entry name" value="OmpA-like domain"/>
    <property type="match status" value="1"/>
</dbReference>
<dbReference type="RefSeq" id="WP_394829440.1">
    <property type="nucleotide sequence ID" value="NZ_CP089984.1"/>
</dbReference>
<feature type="compositionally biased region" description="Low complexity" evidence="4">
    <location>
        <begin position="1"/>
        <end position="25"/>
    </location>
</feature>
<dbReference type="PRINTS" id="PR01021">
    <property type="entry name" value="OMPADOMAIN"/>
</dbReference>
<comment type="subcellular location">
    <subcellularLocation>
        <location evidence="1">Membrane</location>
    </subcellularLocation>
</comment>
<evidence type="ECO:0000256" key="2">
    <source>
        <dbReference type="ARBA" id="ARBA00023136"/>
    </source>
</evidence>
<protein>
    <submittedName>
        <fullName evidence="6">OmpA family protein</fullName>
    </submittedName>
</protein>
<feature type="region of interest" description="Disordered" evidence="4">
    <location>
        <begin position="1"/>
        <end position="44"/>
    </location>
</feature>
<dbReference type="Proteomes" id="UP001370348">
    <property type="component" value="Chromosome"/>
</dbReference>
<name>A0ABZ2MBE9_9BACT</name>
<evidence type="ECO:0000256" key="1">
    <source>
        <dbReference type="ARBA" id="ARBA00004370"/>
    </source>
</evidence>
<dbReference type="InterPro" id="IPR036737">
    <property type="entry name" value="OmpA-like_sf"/>
</dbReference>
<gene>
    <name evidence="6" type="ORF">LZC94_21785</name>
</gene>
<dbReference type="Pfam" id="PF00691">
    <property type="entry name" value="OmpA"/>
    <property type="match status" value="1"/>
</dbReference>
<reference evidence="6 7" key="1">
    <citation type="submission" date="2021-12" db="EMBL/GenBank/DDBJ databases">
        <title>Discovery of the Pendulisporaceae a myxobacterial family with distinct sporulation behavior and unique specialized metabolism.</title>
        <authorList>
            <person name="Garcia R."/>
            <person name="Popoff A."/>
            <person name="Bader C.D."/>
            <person name="Loehr J."/>
            <person name="Walesch S."/>
            <person name="Walt C."/>
            <person name="Boldt J."/>
            <person name="Bunk B."/>
            <person name="Haeckl F.J.F.P.J."/>
            <person name="Gunesch A.P."/>
            <person name="Birkelbach J."/>
            <person name="Nuebel U."/>
            <person name="Pietschmann T."/>
            <person name="Bach T."/>
            <person name="Mueller R."/>
        </authorList>
    </citation>
    <scope>NUCLEOTIDE SEQUENCE [LARGE SCALE GENOMIC DNA]</scope>
    <source>
        <strain evidence="6 7">MSr11954</strain>
    </source>
</reference>
<organism evidence="6 7">
    <name type="scientific">Pendulispora albinea</name>
    <dbReference type="NCBI Taxonomy" id="2741071"/>
    <lineage>
        <taxon>Bacteria</taxon>
        <taxon>Pseudomonadati</taxon>
        <taxon>Myxococcota</taxon>
        <taxon>Myxococcia</taxon>
        <taxon>Myxococcales</taxon>
        <taxon>Sorangiineae</taxon>
        <taxon>Pendulisporaceae</taxon>
        <taxon>Pendulispora</taxon>
    </lineage>
</organism>
<evidence type="ECO:0000259" key="5">
    <source>
        <dbReference type="PROSITE" id="PS51123"/>
    </source>
</evidence>
<dbReference type="EMBL" id="CP089984">
    <property type="protein sequence ID" value="WXB19842.1"/>
    <property type="molecule type" value="Genomic_DNA"/>
</dbReference>
<dbReference type="PROSITE" id="PS51123">
    <property type="entry name" value="OMPA_2"/>
    <property type="match status" value="1"/>
</dbReference>
<evidence type="ECO:0000313" key="6">
    <source>
        <dbReference type="EMBL" id="WXB19842.1"/>
    </source>
</evidence>
<dbReference type="SUPFAM" id="SSF103088">
    <property type="entry name" value="OmpA-like"/>
    <property type="match status" value="1"/>
</dbReference>